<dbReference type="PROSITE" id="PS51831">
    <property type="entry name" value="HD"/>
    <property type="match status" value="1"/>
</dbReference>
<dbReference type="SMART" id="SM00471">
    <property type="entry name" value="HDc"/>
    <property type="match status" value="1"/>
</dbReference>
<dbReference type="STRING" id="1505725.GA0061074_10685"/>
<dbReference type="NCBIfam" id="TIGR00488">
    <property type="entry name" value="bis(5'-nucleosyl)-tetraphosphatase (symmetrical) YqeK"/>
    <property type="match status" value="1"/>
</dbReference>
<dbReference type="Pfam" id="PF01966">
    <property type="entry name" value="HD"/>
    <property type="match status" value="1"/>
</dbReference>
<gene>
    <name evidence="8" type="ORF">GA0061074_10685</name>
</gene>
<dbReference type="GO" id="GO:0046872">
    <property type="term" value="F:metal ion binding"/>
    <property type="evidence" value="ECO:0007669"/>
    <property type="project" value="UniProtKB-KW"/>
</dbReference>
<dbReference type="Proteomes" id="UP000199268">
    <property type="component" value="Unassembled WGS sequence"/>
</dbReference>
<dbReference type="EMBL" id="FMAO01000006">
    <property type="protein sequence ID" value="SCB96789.1"/>
    <property type="molecule type" value="Genomic_DNA"/>
</dbReference>
<keyword evidence="5" id="KW-0408">Iron</keyword>
<evidence type="ECO:0000256" key="6">
    <source>
        <dbReference type="ARBA" id="ARBA00049417"/>
    </source>
</evidence>
<evidence type="ECO:0000313" key="8">
    <source>
        <dbReference type="EMBL" id="SCB96789.1"/>
    </source>
</evidence>
<sequence length="199" mass="22699">MKNKLIYTENIFDGSREDLINKVSQALSQKRFEHVLRVEDMALQLADKWHVDAELASIAALTHDYAKERSDKDFLRKIEEKQLDSDLINWGNNIWHGVVGAEMVKDELGIMHEDILNAIRQHTTGATTMTKLSQILYMADYIEAGRDFPGVEEVRALAFEDLAASVGWQTAHTLSFLLSKEVRVYPGTLLTYNTWSVDK</sequence>
<evidence type="ECO:0000259" key="7">
    <source>
        <dbReference type="PROSITE" id="PS51831"/>
    </source>
</evidence>
<dbReference type="NCBIfam" id="TIGR00277">
    <property type="entry name" value="HDIG"/>
    <property type="match status" value="1"/>
</dbReference>
<dbReference type="PANTHER" id="PTHR35795">
    <property type="entry name" value="SLR1885 PROTEIN"/>
    <property type="match status" value="1"/>
</dbReference>
<evidence type="ECO:0000256" key="4">
    <source>
        <dbReference type="ARBA" id="ARBA00022801"/>
    </source>
</evidence>
<organism evidence="8 9">
    <name type="scientific">Weissella bombi</name>
    <dbReference type="NCBI Taxonomy" id="1505725"/>
    <lineage>
        <taxon>Bacteria</taxon>
        <taxon>Bacillati</taxon>
        <taxon>Bacillota</taxon>
        <taxon>Bacilli</taxon>
        <taxon>Lactobacillales</taxon>
        <taxon>Lactobacillaceae</taxon>
        <taxon>Weissella</taxon>
    </lineage>
</organism>
<evidence type="ECO:0000256" key="2">
    <source>
        <dbReference type="ARBA" id="ARBA00022723"/>
    </source>
</evidence>
<dbReference type="Gene3D" id="1.10.3210.10">
    <property type="entry name" value="Hypothetical protein af1432"/>
    <property type="match status" value="1"/>
</dbReference>
<dbReference type="EC" id="3.6.1.41" evidence="1"/>
<dbReference type="GO" id="GO:0000166">
    <property type="term" value="F:nucleotide binding"/>
    <property type="evidence" value="ECO:0007669"/>
    <property type="project" value="UniProtKB-KW"/>
</dbReference>
<keyword evidence="9" id="KW-1185">Reference proteome</keyword>
<evidence type="ECO:0000256" key="5">
    <source>
        <dbReference type="ARBA" id="ARBA00023004"/>
    </source>
</evidence>
<dbReference type="InterPro" id="IPR005249">
    <property type="entry name" value="YqeK"/>
</dbReference>
<evidence type="ECO:0000256" key="3">
    <source>
        <dbReference type="ARBA" id="ARBA00022741"/>
    </source>
</evidence>
<keyword evidence="4 8" id="KW-0378">Hydrolase</keyword>
<reference evidence="9" key="1">
    <citation type="submission" date="2016-08" db="EMBL/GenBank/DDBJ databases">
        <authorList>
            <person name="Varghese N."/>
            <person name="Submissions Spin"/>
        </authorList>
    </citation>
    <scope>NUCLEOTIDE SEQUENCE [LARGE SCALE GENOMIC DNA]</scope>
    <source>
        <strain evidence="9">R-53094</strain>
    </source>
</reference>
<keyword evidence="3" id="KW-0547">Nucleotide-binding</keyword>
<dbReference type="SUPFAM" id="SSF109604">
    <property type="entry name" value="HD-domain/PDEase-like"/>
    <property type="match status" value="1"/>
</dbReference>
<dbReference type="PANTHER" id="PTHR35795:SF1">
    <property type="entry name" value="BIS(5'-NUCLEOSYL)-TETRAPHOSPHATASE, SYMMETRICAL"/>
    <property type="match status" value="1"/>
</dbReference>
<evidence type="ECO:0000313" key="9">
    <source>
        <dbReference type="Proteomes" id="UP000199268"/>
    </source>
</evidence>
<dbReference type="InterPro" id="IPR003607">
    <property type="entry name" value="HD/PDEase_dom"/>
</dbReference>
<dbReference type="InterPro" id="IPR006674">
    <property type="entry name" value="HD_domain"/>
</dbReference>
<accession>A0A1C4AQD7</accession>
<name>A0A1C4AQD7_9LACO</name>
<keyword evidence="2" id="KW-0479">Metal-binding</keyword>
<dbReference type="InterPro" id="IPR006675">
    <property type="entry name" value="HDIG_dom"/>
</dbReference>
<dbReference type="CDD" id="cd00077">
    <property type="entry name" value="HDc"/>
    <property type="match status" value="1"/>
</dbReference>
<feature type="domain" description="HD" evidence="7">
    <location>
        <begin position="31"/>
        <end position="145"/>
    </location>
</feature>
<proteinExistence type="predicted"/>
<dbReference type="RefSeq" id="WP_092462618.1">
    <property type="nucleotide sequence ID" value="NZ_BJEE01000007.1"/>
</dbReference>
<dbReference type="AlphaFoldDB" id="A0A1C4AQD7"/>
<comment type="catalytic activity">
    <reaction evidence="6">
        <text>P(1),P(4)-bis(5'-adenosyl) tetraphosphate + H2O = 2 ADP + 2 H(+)</text>
        <dbReference type="Rhea" id="RHEA:24252"/>
        <dbReference type="ChEBI" id="CHEBI:15377"/>
        <dbReference type="ChEBI" id="CHEBI:15378"/>
        <dbReference type="ChEBI" id="CHEBI:58141"/>
        <dbReference type="ChEBI" id="CHEBI:456216"/>
        <dbReference type="EC" id="3.6.1.41"/>
    </reaction>
</comment>
<protein>
    <recommendedName>
        <fullName evidence="1">bis(5'-nucleosyl)-tetraphosphatase (symmetrical)</fullName>
        <ecNumber evidence="1">3.6.1.41</ecNumber>
    </recommendedName>
</protein>
<dbReference type="GO" id="GO:0008803">
    <property type="term" value="F:bis(5'-nucleosyl)-tetraphosphatase (symmetrical) activity"/>
    <property type="evidence" value="ECO:0007669"/>
    <property type="project" value="UniProtKB-EC"/>
</dbReference>
<evidence type="ECO:0000256" key="1">
    <source>
        <dbReference type="ARBA" id="ARBA00012506"/>
    </source>
</evidence>
<dbReference type="OrthoDB" id="9782134at2"/>
<dbReference type="InterPro" id="IPR051094">
    <property type="entry name" value="Diverse_Catalytic_Enzymes"/>
</dbReference>